<reference evidence="2" key="1">
    <citation type="submission" date="2022-03" db="EMBL/GenBank/DDBJ databases">
        <title>Genomic analyses of argali, domestic sheep and their hybrids provide insights into chromosomal evolution, heterosis and genetic basis of agronomic traits.</title>
        <authorList>
            <person name="Li M."/>
        </authorList>
    </citation>
    <scope>NUCLEOTIDE SEQUENCE</scope>
    <source>
        <strain evidence="2">CAU-MHL-2022a</strain>
        <tissue evidence="2">Skin</tissue>
    </source>
</reference>
<gene>
    <name evidence="2" type="ORF">MG293_003016</name>
</gene>
<feature type="chain" id="PRO_5042089590" description="Protein-tyrosine-phosphatase" evidence="1">
    <location>
        <begin position="28"/>
        <end position="239"/>
    </location>
</feature>
<feature type="signal peptide" evidence="1">
    <location>
        <begin position="1"/>
        <end position="27"/>
    </location>
</feature>
<keyword evidence="1" id="KW-0732">Signal</keyword>
<dbReference type="Proteomes" id="UP001214576">
    <property type="component" value="Unassembled WGS sequence"/>
</dbReference>
<keyword evidence="3" id="KW-1185">Reference proteome</keyword>
<organism evidence="2 3">
    <name type="scientific">Ovis ammon polii</name>
    <dbReference type="NCBI Taxonomy" id="230172"/>
    <lineage>
        <taxon>Eukaryota</taxon>
        <taxon>Metazoa</taxon>
        <taxon>Chordata</taxon>
        <taxon>Craniata</taxon>
        <taxon>Vertebrata</taxon>
        <taxon>Euteleostomi</taxon>
        <taxon>Mammalia</taxon>
        <taxon>Eutheria</taxon>
        <taxon>Laurasiatheria</taxon>
        <taxon>Artiodactyla</taxon>
        <taxon>Ruminantia</taxon>
        <taxon>Pecora</taxon>
        <taxon>Bovidae</taxon>
        <taxon>Caprinae</taxon>
        <taxon>Ovis</taxon>
    </lineage>
</organism>
<name>A0AAD4YH22_OVIAM</name>
<accession>A0AAD4YH22</accession>
<sequence>MQSTMRRAVGFPVLCLLLSLHAAGCLARNNDHFWAIRQRKNGKPAFIYHHSQDIEKSLDIAPQKIHKYNYHSSSEAQIGKHHQIVNSAFPKPAYDPSLNLLAMAGQDLEVENRPVPAANVIVVPQNEPPLTIIWSFDSFIEISLQMLHKYLKGSFGYRFEKPKYPHTLQLFTPSYSHTRTLSMVLLEPSIFLQRTEYSKAIDRVTIDAVVKRAISGTGNYQSSSTGLVTYQLAYLGQIT</sequence>
<proteinExistence type="predicted"/>
<evidence type="ECO:0008006" key="4">
    <source>
        <dbReference type="Google" id="ProtNLM"/>
    </source>
</evidence>
<evidence type="ECO:0000313" key="2">
    <source>
        <dbReference type="EMBL" id="KAI4546461.1"/>
    </source>
</evidence>
<evidence type="ECO:0000313" key="3">
    <source>
        <dbReference type="Proteomes" id="UP001214576"/>
    </source>
</evidence>
<comment type="caution">
    <text evidence="2">The sequence shown here is derived from an EMBL/GenBank/DDBJ whole genome shotgun (WGS) entry which is preliminary data.</text>
</comment>
<dbReference type="AlphaFoldDB" id="A0AAD4YH22"/>
<evidence type="ECO:0000256" key="1">
    <source>
        <dbReference type="SAM" id="SignalP"/>
    </source>
</evidence>
<dbReference type="EMBL" id="JAKZEL010000002">
    <property type="protein sequence ID" value="KAI4546461.1"/>
    <property type="molecule type" value="Genomic_DNA"/>
</dbReference>
<protein>
    <recommendedName>
        <fullName evidence="4">Protein-tyrosine-phosphatase</fullName>
    </recommendedName>
</protein>